<dbReference type="EC" id="3.1.3.16" evidence="12"/>
<keyword evidence="7 12" id="KW-0904">Protein phosphatase</keyword>
<dbReference type="PROSITE" id="PS51479">
    <property type="entry name" value="ZF_RTR1"/>
    <property type="match status" value="1"/>
</dbReference>
<keyword evidence="5 12" id="KW-0378">Hydrolase</keyword>
<dbReference type="Pfam" id="PF04181">
    <property type="entry name" value="RPAP2_Rtr1"/>
    <property type="match status" value="1"/>
</dbReference>
<evidence type="ECO:0000256" key="5">
    <source>
        <dbReference type="ARBA" id="ARBA00022801"/>
    </source>
</evidence>
<evidence type="ECO:0000256" key="2">
    <source>
        <dbReference type="ARBA" id="ARBA00005676"/>
    </source>
</evidence>
<dbReference type="Proteomes" id="UP000696485">
    <property type="component" value="Unassembled WGS sequence"/>
</dbReference>
<evidence type="ECO:0000256" key="4">
    <source>
        <dbReference type="ARBA" id="ARBA00022771"/>
    </source>
</evidence>
<dbReference type="Gene3D" id="1.25.40.820">
    <property type="match status" value="1"/>
</dbReference>
<evidence type="ECO:0000256" key="11">
    <source>
        <dbReference type="PROSITE-ProRule" id="PRU00812"/>
    </source>
</evidence>
<evidence type="ECO:0000256" key="8">
    <source>
        <dbReference type="ARBA" id="ARBA00023242"/>
    </source>
</evidence>
<dbReference type="AlphaFoldDB" id="A0A9P5SJ93"/>
<dbReference type="GO" id="GO:0005737">
    <property type="term" value="C:cytoplasm"/>
    <property type="evidence" value="ECO:0007669"/>
    <property type="project" value="TreeGrafter"/>
</dbReference>
<comment type="subcellular location">
    <subcellularLocation>
        <location evidence="1 12">Nucleus</location>
    </subcellularLocation>
</comment>
<evidence type="ECO:0000259" key="13">
    <source>
        <dbReference type="PROSITE" id="PS51479"/>
    </source>
</evidence>
<dbReference type="GO" id="GO:0005634">
    <property type="term" value="C:nucleus"/>
    <property type="evidence" value="ECO:0007669"/>
    <property type="project" value="UniProtKB-SubCell"/>
</dbReference>
<evidence type="ECO:0000313" key="15">
    <source>
        <dbReference type="Proteomes" id="UP000696485"/>
    </source>
</evidence>
<organism evidence="14 15">
    <name type="scientific">Podila minutissima</name>
    <dbReference type="NCBI Taxonomy" id="64525"/>
    <lineage>
        <taxon>Eukaryota</taxon>
        <taxon>Fungi</taxon>
        <taxon>Fungi incertae sedis</taxon>
        <taxon>Mucoromycota</taxon>
        <taxon>Mortierellomycotina</taxon>
        <taxon>Mortierellomycetes</taxon>
        <taxon>Mortierellales</taxon>
        <taxon>Mortierellaceae</taxon>
        <taxon>Podila</taxon>
    </lineage>
</organism>
<evidence type="ECO:0000256" key="6">
    <source>
        <dbReference type="ARBA" id="ARBA00022833"/>
    </source>
</evidence>
<keyword evidence="8 12" id="KW-0539">Nucleus</keyword>
<evidence type="ECO:0000256" key="3">
    <source>
        <dbReference type="ARBA" id="ARBA00022723"/>
    </source>
</evidence>
<keyword evidence="15" id="KW-1185">Reference proteome</keyword>
<dbReference type="PANTHER" id="PTHR14732:SF0">
    <property type="entry name" value="RNA POLYMERASE II SUBUNIT B1 CTD PHOSPHATASE RPAP2-RELATED"/>
    <property type="match status" value="1"/>
</dbReference>
<comment type="caution">
    <text evidence="14">The sequence shown here is derived from an EMBL/GenBank/DDBJ whole genome shotgun (WGS) entry which is preliminary data.</text>
</comment>
<comment type="catalytic activity">
    <reaction evidence="10 12">
        <text>O-phospho-L-threonyl-[protein] + H2O = L-threonyl-[protein] + phosphate</text>
        <dbReference type="Rhea" id="RHEA:47004"/>
        <dbReference type="Rhea" id="RHEA-COMP:11060"/>
        <dbReference type="Rhea" id="RHEA-COMP:11605"/>
        <dbReference type="ChEBI" id="CHEBI:15377"/>
        <dbReference type="ChEBI" id="CHEBI:30013"/>
        <dbReference type="ChEBI" id="CHEBI:43474"/>
        <dbReference type="ChEBI" id="CHEBI:61977"/>
        <dbReference type="EC" id="3.1.3.16"/>
    </reaction>
</comment>
<dbReference type="InterPro" id="IPR038534">
    <property type="entry name" value="Rtr1/RPAP2_sf"/>
</dbReference>
<comment type="catalytic activity">
    <reaction evidence="9 12">
        <text>O-phospho-L-seryl-[protein] + H2O = L-seryl-[protein] + phosphate</text>
        <dbReference type="Rhea" id="RHEA:20629"/>
        <dbReference type="Rhea" id="RHEA-COMP:9863"/>
        <dbReference type="Rhea" id="RHEA-COMP:11604"/>
        <dbReference type="ChEBI" id="CHEBI:15377"/>
        <dbReference type="ChEBI" id="CHEBI:29999"/>
        <dbReference type="ChEBI" id="CHEBI:43474"/>
        <dbReference type="ChEBI" id="CHEBI:83421"/>
        <dbReference type="EC" id="3.1.3.16"/>
    </reaction>
</comment>
<accession>A0A9P5SJ93</accession>
<evidence type="ECO:0000256" key="10">
    <source>
        <dbReference type="ARBA" id="ARBA00048336"/>
    </source>
</evidence>
<dbReference type="EMBL" id="JAAAUY010000604">
    <property type="protein sequence ID" value="KAF9328012.1"/>
    <property type="molecule type" value="Genomic_DNA"/>
</dbReference>
<reference evidence="14" key="1">
    <citation type="journal article" date="2020" name="Fungal Divers.">
        <title>Resolving the Mortierellaceae phylogeny through synthesis of multi-gene phylogenetics and phylogenomics.</title>
        <authorList>
            <person name="Vandepol N."/>
            <person name="Liber J."/>
            <person name="Desiro A."/>
            <person name="Na H."/>
            <person name="Kennedy M."/>
            <person name="Barry K."/>
            <person name="Grigoriev I.V."/>
            <person name="Miller A.N."/>
            <person name="O'Donnell K."/>
            <person name="Stajich J.E."/>
            <person name="Bonito G."/>
        </authorList>
    </citation>
    <scope>NUCLEOTIDE SEQUENCE</scope>
    <source>
        <strain evidence="14">NVP1</strain>
    </source>
</reference>
<feature type="domain" description="RTR1-type" evidence="13">
    <location>
        <begin position="89"/>
        <end position="171"/>
    </location>
</feature>
<dbReference type="InterPro" id="IPR007308">
    <property type="entry name" value="Rtr1/RPAP2_dom"/>
</dbReference>
<sequence>MRDDIVVNQSPVASQYMPPISTTPTGRVAPTVPNPNGAPIGVAETSSNKLNKKQILLQQNFDLKRKYESMVLEWIEILCDPVSEATLGEAANRLKQSHYQEVIEERKIGNLCGYPLCSRPPRDIKGKFRISLSERKVFDISVLKLYCSSTCLAASRWLEGQLTEEPLYLNNSDPESLKVTRVSIVPLDMDLAEFQASRTPVAPRQEPAEGLPAFNLPSHGLQNVAAKASSTASFPLAAIGSASLSSPSAAGNAYVHSLLATVPTTPSFIKIVEHETSDVAPGEPLDLSAMSRDMHSVFGHGPESTEAQYEIVEGFRVPITAKRQNKTAVSHKFHYHSDTSMLEDQMAEVNLSDRKLS</sequence>
<evidence type="ECO:0000256" key="9">
    <source>
        <dbReference type="ARBA" id="ARBA00047761"/>
    </source>
</evidence>
<evidence type="ECO:0000256" key="7">
    <source>
        <dbReference type="ARBA" id="ARBA00022912"/>
    </source>
</evidence>
<comment type="similarity">
    <text evidence="2 11 12">Belongs to the RPAP2 family.</text>
</comment>
<dbReference type="InterPro" id="IPR039693">
    <property type="entry name" value="Rtr1/RPAP2"/>
</dbReference>
<dbReference type="GO" id="GO:0008270">
    <property type="term" value="F:zinc ion binding"/>
    <property type="evidence" value="ECO:0007669"/>
    <property type="project" value="UniProtKB-KW"/>
</dbReference>
<comment type="function">
    <text evidence="12">Putative RNA polymerase II subunit B1 C-terminal domain (CTD) phosphatase involved in RNA polymerase II transcription regulation.</text>
</comment>
<evidence type="ECO:0000256" key="1">
    <source>
        <dbReference type="ARBA" id="ARBA00004123"/>
    </source>
</evidence>
<dbReference type="GO" id="GO:0008420">
    <property type="term" value="F:RNA polymerase II CTD heptapeptide repeat phosphatase activity"/>
    <property type="evidence" value="ECO:0007669"/>
    <property type="project" value="UniProtKB-UniRule"/>
</dbReference>
<keyword evidence="3 12" id="KW-0479">Metal-binding</keyword>
<dbReference type="GO" id="GO:0043175">
    <property type="term" value="F:RNA polymerase core enzyme binding"/>
    <property type="evidence" value="ECO:0007669"/>
    <property type="project" value="UniProtKB-UniRule"/>
</dbReference>
<gene>
    <name evidence="14" type="primary">RPAP2</name>
    <name evidence="14" type="ORF">BG006_008757</name>
</gene>
<name>A0A9P5SJ93_9FUNG</name>
<evidence type="ECO:0000256" key="12">
    <source>
        <dbReference type="RuleBase" id="RU367080"/>
    </source>
</evidence>
<dbReference type="PANTHER" id="PTHR14732">
    <property type="entry name" value="RNA POLYMERASE II SUBUNIT B1 CTD PHOSPHATASE RPAP2-RELATED"/>
    <property type="match status" value="1"/>
</dbReference>
<keyword evidence="6 12" id="KW-0862">Zinc</keyword>
<protein>
    <recommendedName>
        <fullName evidence="12">RNA polymerase II subunit B1 CTD phosphatase RPAP2 homolog</fullName>
        <ecNumber evidence="12">3.1.3.16</ecNumber>
    </recommendedName>
</protein>
<keyword evidence="4 12" id="KW-0863">Zinc-finger</keyword>
<evidence type="ECO:0000313" key="14">
    <source>
        <dbReference type="EMBL" id="KAF9328012.1"/>
    </source>
</evidence>
<proteinExistence type="inferred from homology"/>